<dbReference type="EMBL" id="BMAV01007309">
    <property type="protein sequence ID" value="GFY50069.1"/>
    <property type="molecule type" value="Genomic_DNA"/>
</dbReference>
<organism evidence="2 3">
    <name type="scientific">Trichonephila inaurata madagascariensis</name>
    <dbReference type="NCBI Taxonomy" id="2747483"/>
    <lineage>
        <taxon>Eukaryota</taxon>
        <taxon>Metazoa</taxon>
        <taxon>Ecdysozoa</taxon>
        <taxon>Arthropoda</taxon>
        <taxon>Chelicerata</taxon>
        <taxon>Arachnida</taxon>
        <taxon>Araneae</taxon>
        <taxon>Araneomorphae</taxon>
        <taxon>Entelegynae</taxon>
        <taxon>Araneoidea</taxon>
        <taxon>Nephilidae</taxon>
        <taxon>Trichonephila</taxon>
        <taxon>Trichonephila inaurata</taxon>
    </lineage>
</organism>
<dbReference type="AlphaFoldDB" id="A0A8X6XCM2"/>
<accession>A0A8X6XCM2</accession>
<evidence type="ECO:0000313" key="3">
    <source>
        <dbReference type="Proteomes" id="UP000886998"/>
    </source>
</evidence>
<gene>
    <name evidence="2" type="ORF">TNIN_123111</name>
</gene>
<comment type="caution">
    <text evidence="2">The sequence shown here is derived from an EMBL/GenBank/DDBJ whole genome shotgun (WGS) entry which is preliminary data.</text>
</comment>
<name>A0A8X6XCM2_9ARAC</name>
<protein>
    <submittedName>
        <fullName evidence="2">Uncharacterized protein</fullName>
    </submittedName>
</protein>
<feature type="region of interest" description="Disordered" evidence="1">
    <location>
        <begin position="46"/>
        <end position="66"/>
    </location>
</feature>
<evidence type="ECO:0000313" key="2">
    <source>
        <dbReference type="EMBL" id="GFY50069.1"/>
    </source>
</evidence>
<sequence>MLHILVLLYTHNVNKQSIKQSKPDFDILNHFRVRALEVMHSLAMTPTETTTHRRSRHLSVVTKSSL</sequence>
<reference evidence="2" key="1">
    <citation type="submission" date="2020-08" db="EMBL/GenBank/DDBJ databases">
        <title>Multicomponent nature underlies the extraordinary mechanical properties of spider dragline silk.</title>
        <authorList>
            <person name="Kono N."/>
            <person name="Nakamura H."/>
            <person name="Mori M."/>
            <person name="Yoshida Y."/>
            <person name="Ohtoshi R."/>
            <person name="Malay A.D."/>
            <person name="Moran D.A.P."/>
            <person name="Tomita M."/>
            <person name="Numata K."/>
            <person name="Arakawa K."/>
        </authorList>
    </citation>
    <scope>NUCLEOTIDE SEQUENCE</scope>
</reference>
<dbReference type="Proteomes" id="UP000886998">
    <property type="component" value="Unassembled WGS sequence"/>
</dbReference>
<keyword evidence="3" id="KW-1185">Reference proteome</keyword>
<evidence type="ECO:0000256" key="1">
    <source>
        <dbReference type="SAM" id="MobiDB-lite"/>
    </source>
</evidence>
<proteinExistence type="predicted"/>